<evidence type="ECO:0000313" key="2">
    <source>
        <dbReference type="Proteomes" id="UP001272515"/>
    </source>
</evidence>
<name>A0ABU3Z6A3_9FIRM</name>
<protein>
    <submittedName>
        <fullName evidence="1">Uncharacterized protein</fullName>
    </submittedName>
</protein>
<organism evidence="1 2">
    <name type="scientific">Veillonella absiana</name>
    <dbReference type="NCBI Taxonomy" id="3079305"/>
    <lineage>
        <taxon>Bacteria</taxon>
        <taxon>Bacillati</taxon>
        <taxon>Bacillota</taxon>
        <taxon>Negativicutes</taxon>
        <taxon>Veillonellales</taxon>
        <taxon>Veillonellaceae</taxon>
        <taxon>Veillonella</taxon>
    </lineage>
</organism>
<dbReference type="EMBL" id="JAWJZB010000001">
    <property type="protein sequence ID" value="MDV5087428.1"/>
    <property type="molecule type" value="Genomic_DNA"/>
</dbReference>
<proteinExistence type="predicted"/>
<comment type="caution">
    <text evidence="1">The sequence shown here is derived from an EMBL/GenBank/DDBJ whole genome shotgun (WGS) entry which is preliminary data.</text>
</comment>
<dbReference type="Proteomes" id="UP001272515">
    <property type="component" value="Unassembled WGS sequence"/>
</dbReference>
<sequence>MIKKYWRLGAFVFVVIIAILSQVFVQQRYTLLQAGGIEYQWPVALEKSASWTPVDYLDVKFLGNAAPIVGTRLPNPGEPVYISLDVKSTGMLAVKNASMDRPSTGEYVIARAHRIHNGVVEFDIPFNRVKVDLSKVDKAFYNEYKGTLIATMKLKDGNGVITGIYSKGVPLEVAKPETLEEQAKDTGRKLEDIIKSGTTETDVRVERN</sequence>
<accession>A0ABU3Z6A3</accession>
<gene>
    <name evidence="1" type="ORF">RVY80_00980</name>
</gene>
<reference evidence="1 2" key="1">
    <citation type="submission" date="2023-10" db="EMBL/GenBank/DDBJ databases">
        <title>Veillonella sp. nov., isolated from a pig farm feces dump.</title>
        <authorList>
            <person name="Chang Y.-H."/>
        </authorList>
    </citation>
    <scope>NUCLEOTIDE SEQUENCE [LARGE SCALE GENOMIC DNA]</scope>
    <source>
        <strain evidence="1 2">YH-vei2233</strain>
    </source>
</reference>
<dbReference type="RefSeq" id="WP_295188951.1">
    <property type="nucleotide sequence ID" value="NZ_JAWJZA010000010.1"/>
</dbReference>
<evidence type="ECO:0000313" key="1">
    <source>
        <dbReference type="EMBL" id="MDV5087428.1"/>
    </source>
</evidence>
<keyword evidence="2" id="KW-1185">Reference proteome</keyword>